<reference evidence="2" key="1">
    <citation type="submission" date="2018-04" db="EMBL/GenBank/DDBJ databases">
        <title>Whole genome sequencing of Hypsizygus marmoreus.</title>
        <authorList>
            <person name="Choi I.-G."/>
            <person name="Min B."/>
            <person name="Kim J.-G."/>
            <person name="Kim S."/>
            <person name="Oh Y.-L."/>
            <person name="Kong W.-S."/>
            <person name="Park H."/>
            <person name="Jeong J."/>
            <person name="Song E.-S."/>
        </authorList>
    </citation>
    <scope>NUCLEOTIDE SEQUENCE [LARGE SCALE GENOMIC DNA]</scope>
    <source>
        <strain evidence="2">51987-8</strain>
    </source>
</reference>
<comment type="caution">
    <text evidence="2">The sequence shown here is derived from an EMBL/GenBank/DDBJ whole genome shotgun (WGS) entry which is preliminary data.</text>
</comment>
<proteinExistence type="predicted"/>
<sequence length="221" mass="24717">MQHRIPSLGVTEEDVLHGSPPRIDVEDEDTFAAERTLPLVDQSSGFVPRINLARFRSHHLDQILVLSLPMLRPCQTIPQHLRDTIFRVQVLPTPVRKLSMYLVNEPRVDSSSENRTTSNESWRSTSSSDTAVSVPVDSGRTVICPSVGTTDNFTHKWLRPEPMRAMDARDSDLEEVLGQELARVAVMAVEEGCGRGAHVKQGWTTFRWCLFCSVLTVSPLG</sequence>
<evidence type="ECO:0000313" key="3">
    <source>
        <dbReference type="Proteomes" id="UP000076154"/>
    </source>
</evidence>
<dbReference type="STRING" id="39966.A0A369JAN8"/>
<keyword evidence="3" id="KW-1185">Reference proteome</keyword>
<feature type="region of interest" description="Disordered" evidence="1">
    <location>
        <begin position="107"/>
        <end position="133"/>
    </location>
</feature>
<dbReference type="Proteomes" id="UP000076154">
    <property type="component" value="Unassembled WGS sequence"/>
</dbReference>
<evidence type="ECO:0000256" key="1">
    <source>
        <dbReference type="SAM" id="MobiDB-lite"/>
    </source>
</evidence>
<name>A0A369JAN8_HYPMA</name>
<evidence type="ECO:0000313" key="2">
    <source>
        <dbReference type="EMBL" id="RDB18918.1"/>
    </source>
</evidence>
<feature type="compositionally biased region" description="Low complexity" evidence="1">
    <location>
        <begin position="113"/>
        <end position="133"/>
    </location>
</feature>
<organism evidence="2 3">
    <name type="scientific">Hypsizygus marmoreus</name>
    <name type="common">White beech mushroom</name>
    <name type="synonym">Agaricus marmoreus</name>
    <dbReference type="NCBI Taxonomy" id="39966"/>
    <lineage>
        <taxon>Eukaryota</taxon>
        <taxon>Fungi</taxon>
        <taxon>Dikarya</taxon>
        <taxon>Basidiomycota</taxon>
        <taxon>Agaricomycotina</taxon>
        <taxon>Agaricomycetes</taxon>
        <taxon>Agaricomycetidae</taxon>
        <taxon>Agaricales</taxon>
        <taxon>Tricholomatineae</taxon>
        <taxon>Lyophyllaceae</taxon>
        <taxon>Hypsizygus</taxon>
    </lineage>
</organism>
<protein>
    <submittedName>
        <fullName evidence="2">Uncharacterized protein</fullName>
    </submittedName>
</protein>
<dbReference type="InParanoid" id="A0A369JAN8"/>
<gene>
    <name evidence="2" type="ORF">Hypma_014311</name>
</gene>
<accession>A0A369JAN8</accession>
<dbReference type="EMBL" id="LUEZ02000085">
    <property type="protein sequence ID" value="RDB18918.1"/>
    <property type="molecule type" value="Genomic_DNA"/>
</dbReference>
<dbReference type="AlphaFoldDB" id="A0A369JAN8"/>
<dbReference type="OrthoDB" id="10649373at2759"/>